<dbReference type="AlphaFoldDB" id="A0A0E9VZB7"/>
<dbReference type="EMBL" id="GBXM01025994">
    <property type="protein sequence ID" value="JAH82583.1"/>
    <property type="molecule type" value="Transcribed_RNA"/>
</dbReference>
<organism evidence="1">
    <name type="scientific">Anguilla anguilla</name>
    <name type="common">European freshwater eel</name>
    <name type="synonym">Muraena anguilla</name>
    <dbReference type="NCBI Taxonomy" id="7936"/>
    <lineage>
        <taxon>Eukaryota</taxon>
        <taxon>Metazoa</taxon>
        <taxon>Chordata</taxon>
        <taxon>Craniata</taxon>
        <taxon>Vertebrata</taxon>
        <taxon>Euteleostomi</taxon>
        <taxon>Actinopterygii</taxon>
        <taxon>Neopterygii</taxon>
        <taxon>Teleostei</taxon>
        <taxon>Anguilliformes</taxon>
        <taxon>Anguillidae</taxon>
        <taxon>Anguilla</taxon>
    </lineage>
</organism>
<accession>A0A0E9VZB7</accession>
<protein>
    <submittedName>
        <fullName evidence="1">Uncharacterized protein</fullName>
    </submittedName>
</protein>
<reference evidence="1" key="1">
    <citation type="submission" date="2014-11" db="EMBL/GenBank/DDBJ databases">
        <authorList>
            <person name="Amaro Gonzalez C."/>
        </authorList>
    </citation>
    <scope>NUCLEOTIDE SEQUENCE</scope>
</reference>
<reference evidence="1" key="2">
    <citation type="journal article" date="2015" name="Fish Shellfish Immunol.">
        <title>Early steps in the European eel (Anguilla anguilla)-Vibrio vulnificus interaction in the gills: Role of the RtxA13 toxin.</title>
        <authorList>
            <person name="Callol A."/>
            <person name="Pajuelo D."/>
            <person name="Ebbesson L."/>
            <person name="Teles M."/>
            <person name="MacKenzie S."/>
            <person name="Amaro C."/>
        </authorList>
    </citation>
    <scope>NUCLEOTIDE SEQUENCE</scope>
</reference>
<sequence>MASFDISTALILMSTDGNNILQRQSKPRINTRY</sequence>
<evidence type="ECO:0000313" key="1">
    <source>
        <dbReference type="EMBL" id="JAH82583.1"/>
    </source>
</evidence>
<name>A0A0E9VZB7_ANGAN</name>
<proteinExistence type="predicted"/>